<evidence type="ECO:0000313" key="4">
    <source>
        <dbReference type="EMBL" id="CAB4190801.1"/>
    </source>
</evidence>
<evidence type="ECO:0000313" key="7">
    <source>
        <dbReference type="EMBL" id="CAB5227638.1"/>
    </source>
</evidence>
<evidence type="ECO:0000313" key="6">
    <source>
        <dbReference type="EMBL" id="CAB4222375.1"/>
    </source>
</evidence>
<dbReference type="EMBL" id="LR797369">
    <property type="protein sequence ID" value="CAB4211150.1"/>
    <property type="molecule type" value="Genomic_DNA"/>
</dbReference>
<gene>
    <name evidence="3" type="ORF">UFOVP1065_172</name>
    <name evidence="4" type="ORF">UFOVP1198_141</name>
    <name evidence="5" type="ORF">UFOVP1418_133</name>
    <name evidence="7" type="ORF">UFOVP1524_17</name>
    <name evidence="6" type="ORF">UFOVP1651_17</name>
    <name evidence="1" type="ORF">UFOVP908_228</name>
    <name evidence="2" type="ORF">UFOVP990_141</name>
</gene>
<evidence type="ECO:0000313" key="2">
    <source>
        <dbReference type="EMBL" id="CAB4177025.1"/>
    </source>
</evidence>
<dbReference type="EMBL" id="LR797518">
    <property type="protein sequence ID" value="CAB4222375.1"/>
    <property type="molecule type" value="Genomic_DNA"/>
</dbReference>
<name>A0A6J5T3P1_9CAUD</name>
<organism evidence="6">
    <name type="scientific">uncultured Caudovirales phage</name>
    <dbReference type="NCBI Taxonomy" id="2100421"/>
    <lineage>
        <taxon>Viruses</taxon>
        <taxon>Duplodnaviria</taxon>
        <taxon>Heunggongvirae</taxon>
        <taxon>Uroviricota</taxon>
        <taxon>Caudoviricetes</taxon>
        <taxon>Peduoviridae</taxon>
        <taxon>Maltschvirus</taxon>
        <taxon>Maltschvirus maltsch</taxon>
    </lineage>
</organism>
<dbReference type="EMBL" id="LR796945">
    <property type="protein sequence ID" value="CAB4177025.1"/>
    <property type="molecule type" value="Genomic_DNA"/>
</dbReference>
<evidence type="ECO:0000313" key="5">
    <source>
        <dbReference type="EMBL" id="CAB4211150.1"/>
    </source>
</evidence>
<protein>
    <submittedName>
        <fullName evidence="6">Uncharacterized protein</fullName>
    </submittedName>
</protein>
<sequence>MKQWLYDGWVKFKRWYLFTFWRFFHSKEDREQLRKFYDDRLSQKYRMDLYVAFIGRQSEKEKVHFKPESWYVGDLKADRFEIVDEYYKAKKDED</sequence>
<evidence type="ECO:0000313" key="3">
    <source>
        <dbReference type="EMBL" id="CAB4182203.1"/>
    </source>
</evidence>
<proteinExistence type="predicted"/>
<dbReference type="EMBL" id="LR798378">
    <property type="protein sequence ID" value="CAB5227638.1"/>
    <property type="molecule type" value="Genomic_DNA"/>
</dbReference>
<dbReference type="EMBL" id="LR797157">
    <property type="protein sequence ID" value="CAB4190801.1"/>
    <property type="molecule type" value="Genomic_DNA"/>
</dbReference>
<dbReference type="EMBL" id="LR797021">
    <property type="protein sequence ID" value="CAB4182203.1"/>
    <property type="molecule type" value="Genomic_DNA"/>
</dbReference>
<reference evidence="6" key="1">
    <citation type="submission" date="2020-05" db="EMBL/GenBank/DDBJ databases">
        <authorList>
            <person name="Chiriac C."/>
            <person name="Salcher M."/>
            <person name="Ghai R."/>
            <person name="Kavagutti S V."/>
        </authorList>
    </citation>
    <scope>NUCLEOTIDE SEQUENCE</scope>
</reference>
<evidence type="ECO:0000313" key="1">
    <source>
        <dbReference type="EMBL" id="CAB4171122.1"/>
    </source>
</evidence>
<accession>A0A6J5T3P1</accession>
<dbReference type="EMBL" id="LR796860">
    <property type="protein sequence ID" value="CAB4171122.1"/>
    <property type="molecule type" value="Genomic_DNA"/>
</dbReference>